<evidence type="ECO:0000256" key="1">
    <source>
        <dbReference type="SAM" id="SignalP"/>
    </source>
</evidence>
<dbReference type="InterPro" id="IPR011050">
    <property type="entry name" value="Pectin_lyase_fold/virulence"/>
</dbReference>
<dbReference type="AlphaFoldDB" id="A0A2W5K5E3"/>
<proteinExistence type="predicted"/>
<organism evidence="2 3">
    <name type="scientific">Rhodanobacter denitrificans</name>
    <dbReference type="NCBI Taxonomy" id="666685"/>
    <lineage>
        <taxon>Bacteria</taxon>
        <taxon>Pseudomonadati</taxon>
        <taxon>Pseudomonadota</taxon>
        <taxon>Gammaproteobacteria</taxon>
        <taxon>Lysobacterales</taxon>
        <taxon>Rhodanobacteraceae</taxon>
        <taxon>Rhodanobacter</taxon>
    </lineage>
</organism>
<name>A0A2W5K5E3_9GAMM</name>
<accession>A0A2W5K5E3</accession>
<reference evidence="2 3" key="1">
    <citation type="submission" date="2017-08" db="EMBL/GenBank/DDBJ databases">
        <title>Infants hospitalized years apart are colonized by the same room-sourced microbial strains.</title>
        <authorList>
            <person name="Brooks B."/>
            <person name="Olm M.R."/>
            <person name="Firek B.A."/>
            <person name="Baker R."/>
            <person name="Thomas B.C."/>
            <person name="Morowitz M.J."/>
            <person name="Banfield J.F."/>
        </authorList>
    </citation>
    <scope>NUCLEOTIDE SEQUENCE [LARGE SCALE GENOMIC DNA]</scope>
    <source>
        <strain evidence="2">S2_005_003_R2_42</strain>
    </source>
</reference>
<dbReference type="Proteomes" id="UP000249046">
    <property type="component" value="Unassembled WGS sequence"/>
</dbReference>
<evidence type="ECO:0000313" key="3">
    <source>
        <dbReference type="Proteomes" id="UP000249046"/>
    </source>
</evidence>
<protein>
    <recommendedName>
        <fullName evidence="4">CSLREA domain-containing protein</fullName>
    </recommendedName>
</protein>
<feature type="chain" id="PRO_5016180450" description="CSLREA domain-containing protein" evidence="1">
    <location>
        <begin position="28"/>
        <end position="479"/>
    </location>
</feature>
<keyword evidence="1" id="KW-0732">Signal</keyword>
<gene>
    <name evidence="2" type="ORF">DI564_14780</name>
</gene>
<comment type="caution">
    <text evidence="2">The sequence shown here is derived from an EMBL/GenBank/DDBJ whole genome shotgun (WGS) entry which is preliminary data.</text>
</comment>
<dbReference type="InterPro" id="IPR059226">
    <property type="entry name" value="Choice_anch_Q_dom"/>
</dbReference>
<evidence type="ECO:0000313" key="2">
    <source>
        <dbReference type="EMBL" id="PZQ11169.1"/>
    </source>
</evidence>
<dbReference type="InterPro" id="IPR012334">
    <property type="entry name" value="Pectin_lyas_fold"/>
</dbReference>
<dbReference type="Gene3D" id="2.160.20.10">
    <property type="entry name" value="Single-stranded right-handed beta-helix, Pectin lyase-like"/>
    <property type="match status" value="1"/>
</dbReference>
<feature type="signal peptide" evidence="1">
    <location>
        <begin position="1"/>
        <end position="27"/>
    </location>
</feature>
<dbReference type="SUPFAM" id="SSF51126">
    <property type="entry name" value="Pectin lyase-like"/>
    <property type="match status" value="1"/>
</dbReference>
<sequence>MKSTRMFARRWRFLLAVSALLPTIGSAATFQVTRLDDPVPDACLPTDCSLREAVLAANAQPGRDIVRLGPGIHRLEQPGIDEDAGLTGDIDITDDLDLLGEGSELSAIDPNQLDYALDVGSGIAVSLRGLGLVRSGTVSGPHHGGGIRSGNFGAGDAAATRLALEDVLIDVYVGSLHAGLSARGHLGARRVTFTRALEPNWAMRFNGSELLMDDVYFRGNSLGLSYALTDGGQARITRSRFESNGTSGLCTTLVISGAGTTLIEDVTFKDNFAFSVAPFCISSGARVVARDSVFQGYTSGSMIALDFGGNGPSRLDLHNVTIIASRQALSLYKAGSEASLHHTTITTSPTYSVELRAGTVLRSTNSVIAGGCGLIGTPIIETQGVNFEAPNRTCFPTGQNNYAYGSAAGFGLDTLQENGGPTATILPPASGPLTVLADDGSAFCPPTDQRGYVRPRPCTIGAADPLAIDDALLLDGFDY</sequence>
<dbReference type="NCBIfam" id="NF041518">
    <property type="entry name" value="choice_anch_Q"/>
    <property type="match status" value="1"/>
</dbReference>
<evidence type="ECO:0008006" key="4">
    <source>
        <dbReference type="Google" id="ProtNLM"/>
    </source>
</evidence>
<dbReference type="EMBL" id="QFPO01000017">
    <property type="protein sequence ID" value="PZQ11169.1"/>
    <property type="molecule type" value="Genomic_DNA"/>
</dbReference>